<name>A0A9P8XRE2_9PEZI</name>
<evidence type="ECO:0000313" key="2">
    <source>
        <dbReference type="EMBL" id="KAH7009300.1"/>
    </source>
</evidence>
<feature type="transmembrane region" description="Helical" evidence="1">
    <location>
        <begin position="16"/>
        <end position="37"/>
    </location>
</feature>
<keyword evidence="1" id="KW-1133">Transmembrane helix</keyword>
<protein>
    <submittedName>
        <fullName evidence="2">Uncharacterized protein</fullName>
    </submittedName>
</protein>
<gene>
    <name evidence="2" type="ORF">B0I36DRAFT_342842</name>
</gene>
<proteinExistence type="predicted"/>
<organism evidence="2 3">
    <name type="scientific">Microdochium trichocladiopsis</name>
    <dbReference type="NCBI Taxonomy" id="1682393"/>
    <lineage>
        <taxon>Eukaryota</taxon>
        <taxon>Fungi</taxon>
        <taxon>Dikarya</taxon>
        <taxon>Ascomycota</taxon>
        <taxon>Pezizomycotina</taxon>
        <taxon>Sordariomycetes</taxon>
        <taxon>Xylariomycetidae</taxon>
        <taxon>Xylariales</taxon>
        <taxon>Microdochiaceae</taxon>
        <taxon>Microdochium</taxon>
    </lineage>
</organism>
<dbReference type="EMBL" id="JAGTJQ010000019">
    <property type="protein sequence ID" value="KAH7009300.1"/>
    <property type="molecule type" value="Genomic_DNA"/>
</dbReference>
<keyword evidence="3" id="KW-1185">Reference proteome</keyword>
<reference evidence="2" key="1">
    <citation type="journal article" date="2021" name="Nat. Commun.">
        <title>Genetic determinants of endophytism in the Arabidopsis root mycobiome.</title>
        <authorList>
            <person name="Mesny F."/>
            <person name="Miyauchi S."/>
            <person name="Thiergart T."/>
            <person name="Pickel B."/>
            <person name="Atanasova L."/>
            <person name="Karlsson M."/>
            <person name="Huettel B."/>
            <person name="Barry K.W."/>
            <person name="Haridas S."/>
            <person name="Chen C."/>
            <person name="Bauer D."/>
            <person name="Andreopoulos W."/>
            <person name="Pangilinan J."/>
            <person name="LaButti K."/>
            <person name="Riley R."/>
            <person name="Lipzen A."/>
            <person name="Clum A."/>
            <person name="Drula E."/>
            <person name="Henrissat B."/>
            <person name="Kohler A."/>
            <person name="Grigoriev I.V."/>
            <person name="Martin F.M."/>
            <person name="Hacquard S."/>
        </authorList>
    </citation>
    <scope>NUCLEOTIDE SEQUENCE</scope>
    <source>
        <strain evidence="2">MPI-CAGE-CH-0230</strain>
    </source>
</reference>
<evidence type="ECO:0000313" key="3">
    <source>
        <dbReference type="Proteomes" id="UP000756346"/>
    </source>
</evidence>
<dbReference type="OrthoDB" id="5306317at2759"/>
<dbReference type="Proteomes" id="UP000756346">
    <property type="component" value="Unassembled WGS sequence"/>
</dbReference>
<keyword evidence="1" id="KW-0472">Membrane</keyword>
<sequence length="116" mass="12442">MASNATAVKPQYFETIWAAFSTIGLNNVLVGLMIAGIRGRFSAVILVPIVTSAACAISNGLYYYVSFSDAPAVNRAVAYAFSDFAWLVSETFLGLPIRPRGSMSPSPFPACYVTFD</sequence>
<dbReference type="GeneID" id="70185656"/>
<comment type="caution">
    <text evidence="2">The sequence shown here is derived from an EMBL/GenBank/DDBJ whole genome shotgun (WGS) entry which is preliminary data.</text>
</comment>
<dbReference type="AlphaFoldDB" id="A0A9P8XRE2"/>
<keyword evidence="1" id="KW-0812">Transmembrane</keyword>
<evidence type="ECO:0000256" key="1">
    <source>
        <dbReference type="SAM" id="Phobius"/>
    </source>
</evidence>
<dbReference type="RefSeq" id="XP_046003961.1">
    <property type="nucleotide sequence ID" value="XM_046156110.1"/>
</dbReference>
<accession>A0A9P8XRE2</accession>
<feature type="transmembrane region" description="Helical" evidence="1">
    <location>
        <begin position="44"/>
        <end position="64"/>
    </location>
</feature>